<comment type="subcellular location">
    <subcellularLocation>
        <location evidence="1">Cell inner membrane</location>
        <topology evidence="1">Multi-pass membrane protein</topology>
    </subcellularLocation>
    <subcellularLocation>
        <location evidence="9">Cell membrane</location>
        <topology evidence="9">Multi-pass membrane protein</topology>
    </subcellularLocation>
</comment>
<evidence type="ECO:0000256" key="1">
    <source>
        <dbReference type="ARBA" id="ARBA00004429"/>
    </source>
</evidence>
<keyword evidence="7 11" id="KW-1133">Transmembrane helix</keyword>
<feature type="region of interest" description="Disordered" evidence="10">
    <location>
        <begin position="116"/>
        <end position="155"/>
    </location>
</feature>
<dbReference type="AlphaFoldDB" id="A0A212K9H5"/>
<dbReference type="GO" id="GO:0015220">
    <property type="term" value="F:choline transmembrane transporter activity"/>
    <property type="evidence" value="ECO:0007669"/>
    <property type="project" value="TreeGrafter"/>
</dbReference>
<evidence type="ECO:0000256" key="6">
    <source>
        <dbReference type="ARBA" id="ARBA00022692"/>
    </source>
</evidence>
<gene>
    <name evidence="12" type="ORF">KM92DES2_12467</name>
</gene>
<evidence type="ECO:0000256" key="9">
    <source>
        <dbReference type="RuleBase" id="RU003942"/>
    </source>
</evidence>
<dbReference type="Gene3D" id="1.10.3730.20">
    <property type="match status" value="1"/>
</dbReference>
<dbReference type="GO" id="GO:1903711">
    <property type="term" value="P:spermidine transmembrane transport"/>
    <property type="evidence" value="ECO:0007669"/>
    <property type="project" value="TreeGrafter"/>
</dbReference>
<dbReference type="RefSeq" id="WP_192113332.1">
    <property type="nucleotide sequence ID" value="NZ_CAKSVL010000006.1"/>
</dbReference>
<dbReference type="InterPro" id="IPR037185">
    <property type="entry name" value="EmrE-like"/>
</dbReference>
<name>A0A212K9H5_9BACT</name>
<evidence type="ECO:0000256" key="4">
    <source>
        <dbReference type="ARBA" id="ARBA00022475"/>
    </source>
</evidence>
<keyword evidence="8 11" id="KW-0472">Membrane</keyword>
<dbReference type="InterPro" id="IPR000390">
    <property type="entry name" value="Small_drug/metabolite_transptr"/>
</dbReference>
<keyword evidence="5" id="KW-0997">Cell inner membrane</keyword>
<feature type="transmembrane region" description="Helical" evidence="11">
    <location>
        <begin position="37"/>
        <end position="56"/>
    </location>
</feature>
<dbReference type="GO" id="GO:0005886">
    <property type="term" value="C:plasma membrane"/>
    <property type="evidence" value="ECO:0007669"/>
    <property type="project" value="UniProtKB-SubCell"/>
</dbReference>
<evidence type="ECO:0000256" key="11">
    <source>
        <dbReference type="SAM" id="Phobius"/>
    </source>
</evidence>
<dbReference type="Pfam" id="PF00893">
    <property type="entry name" value="Multi_Drug_Res"/>
    <property type="match status" value="1"/>
</dbReference>
<dbReference type="EMBL" id="FLUP01000001">
    <property type="protein sequence ID" value="SBW08292.1"/>
    <property type="molecule type" value="Genomic_DNA"/>
</dbReference>
<accession>A0A212K9H5</accession>
<reference evidence="12" key="1">
    <citation type="submission" date="2016-04" db="EMBL/GenBank/DDBJ databases">
        <authorList>
            <person name="Evans L.H."/>
            <person name="Alamgir A."/>
            <person name="Owens N."/>
            <person name="Weber N.D."/>
            <person name="Virtaneva K."/>
            <person name="Barbian K."/>
            <person name="Babar A."/>
            <person name="Rosenke K."/>
        </authorList>
    </citation>
    <scope>NUCLEOTIDE SEQUENCE</scope>
    <source>
        <strain evidence="12">92-2</strain>
    </source>
</reference>
<evidence type="ECO:0000256" key="8">
    <source>
        <dbReference type="ARBA" id="ARBA00023136"/>
    </source>
</evidence>
<comment type="similarity">
    <text evidence="9">Belongs to the drug/metabolite transporter (DMT) superfamily. Small multidrug resistance (SMR) (TC 2.A.7.1) family.</text>
</comment>
<evidence type="ECO:0000256" key="7">
    <source>
        <dbReference type="ARBA" id="ARBA00022989"/>
    </source>
</evidence>
<dbReference type="SUPFAM" id="SSF103481">
    <property type="entry name" value="Multidrug resistance efflux transporter EmrE"/>
    <property type="match status" value="1"/>
</dbReference>
<feature type="transmembrane region" description="Helical" evidence="11">
    <location>
        <begin position="62"/>
        <end position="88"/>
    </location>
</feature>
<comment type="subunit">
    <text evidence="2">Forms a complex with MdtI.</text>
</comment>
<keyword evidence="6 9" id="KW-0812">Transmembrane</keyword>
<evidence type="ECO:0000256" key="5">
    <source>
        <dbReference type="ARBA" id="ARBA00022519"/>
    </source>
</evidence>
<dbReference type="InterPro" id="IPR045324">
    <property type="entry name" value="Small_multidrug_res"/>
</dbReference>
<protein>
    <recommendedName>
        <fullName evidence="3">Spermidine export protein MdtJ</fullName>
    </recommendedName>
</protein>
<evidence type="ECO:0000313" key="12">
    <source>
        <dbReference type="EMBL" id="SBW08292.1"/>
    </source>
</evidence>
<evidence type="ECO:0000256" key="3">
    <source>
        <dbReference type="ARBA" id="ARBA00021112"/>
    </source>
</evidence>
<feature type="transmembrane region" description="Helical" evidence="11">
    <location>
        <begin position="6"/>
        <end position="25"/>
    </location>
</feature>
<dbReference type="GO" id="GO:0031460">
    <property type="term" value="P:glycine betaine transport"/>
    <property type="evidence" value="ECO:0007669"/>
    <property type="project" value="TreeGrafter"/>
</dbReference>
<keyword evidence="4" id="KW-1003">Cell membrane</keyword>
<proteinExistence type="inferred from homology"/>
<dbReference type="GO" id="GO:0015199">
    <property type="term" value="F:amino-acid betaine transmembrane transporter activity"/>
    <property type="evidence" value="ECO:0007669"/>
    <property type="project" value="TreeGrafter"/>
</dbReference>
<organism evidence="12">
    <name type="scientific">uncultured Desulfovibrio sp</name>
    <dbReference type="NCBI Taxonomy" id="167968"/>
    <lineage>
        <taxon>Bacteria</taxon>
        <taxon>Pseudomonadati</taxon>
        <taxon>Thermodesulfobacteriota</taxon>
        <taxon>Desulfovibrionia</taxon>
        <taxon>Desulfovibrionales</taxon>
        <taxon>Desulfovibrionaceae</taxon>
        <taxon>Desulfovibrio</taxon>
        <taxon>environmental samples</taxon>
    </lineage>
</organism>
<sequence length="155" mass="16448">MLRSKPYHWCCLVASVFLEVGGTLVMKLAQGWAFPHAQVLGLVVMWLAIAMSYFFLSKAVTGIPVGVTFAFWEGLGLTCITLGSVLFLNEALTLRRALGLACVLSGALLVNYGTGHGAPKPSREDSPTASNKAEARKQRAEAPTLNNGLAAGGNR</sequence>
<dbReference type="GO" id="GO:0015297">
    <property type="term" value="F:antiporter activity"/>
    <property type="evidence" value="ECO:0007669"/>
    <property type="project" value="TreeGrafter"/>
</dbReference>
<dbReference type="PANTHER" id="PTHR30561:SF2">
    <property type="entry name" value="SPERMIDINE EXPORT PROTEIN MDTJ"/>
    <property type="match status" value="1"/>
</dbReference>
<evidence type="ECO:0000256" key="10">
    <source>
        <dbReference type="SAM" id="MobiDB-lite"/>
    </source>
</evidence>
<dbReference type="PANTHER" id="PTHR30561">
    <property type="entry name" value="SMR FAMILY PROTON-DEPENDENT DRUG EFFLUX TRANSPORTER SUGE"/>
    <property type="match status" value="1"/>
</dbReference>
<evidence type="ECO:0000256" key="2">
    <source>
        <dbReference type="ARBA" id="ARBA00011358"/>
    </source>
</evidence>